<dbReference type="EMBL" id="KZ819329">
    <property type="protein sequence ID" value="PWN20172.1"/>
    <property type="molecule type" value="Genomic_DNA"/>
</dbReference>
<dbReference type="AlphaFoldDB" id="A0A316U4I9"/>
<feature type="signal peptide" evidence="1">
    <location>
        <begin position="1"/>
        <end position="19"/>
    </location>
</feature>
<proteinExistence type="predicted"/>
<gene>
    <name evidence="2" type="ORF">BCV69DRAFT_277921</name>
</gene>
<keyword evidence="3" id="KW-1185">Reference proteome</keyword>
<dbReference type="GeneID" id="37012912"/>
<sequence length="115" mass="12630">MRNFSIAMLCLTFASLALANFCGLKFKGEWKTCSHTLDRLTSFCVFYDPLYLLTRGGCTTDIFGYSQCFGPRGETGDIGTPCAVLKSRDSEQPVKQCDKGKGCGYLGNIKDMGCH</sequence>
<keyword evidence="1" id="KW-0732">Signal</keyword>
<dbReference type="Proteomes" id="UP000245942">
    <property type="component" value="Unassembled WGS sequence"/>
</dbReference>
<organism evidence="2 3">
    <name type="scientific">Pseudomicrostroma glucosiphilum</name>
    <dbReference type="NCBI Taxonomy" id="1684307"/>
    <lineage>
        <taxon>Eukaryota</taxon>
        <taxon>Fungi</taxon>
        <taxon>Dikarya</taxon>
        <taxon>Basidiomycota</taxon>
        <taxon>Ustilaginomycotina</taxon>
        <taxon>Exobasidiomycetes</taxon>
        <taxon>Microstromatales</taxon>
        <taxon>Microstromatales incertae sedis</taxon>
        <taxon>Pseudomicrostroma</taxon>
    </lineage>
</organism>
<evidence type="ECO:0000313" key="3">
    <source>
        <dbReference type="Proteomes" id="UP000245942"/>
    </source>
</evidence>
<accession>A0A316U4I9</accession>
<name>A0A316U4I9_9BASI</name>
<protein>
    <submittedName>
        <fullName evidence="2">Uncharacterized protein</fullName>
    </submittedName>
</protein>
<evidence type="ECO:0000313" key="2">
    <source>
        <dbReference type="EMBL" id="PWN20172.1"/>
    </source>
</evidence>
<dbReference type="RefSeq" id="XP_025347332.1">
    <property type="nucleotide sequence ID" value="XM_025491178.1"/>
</dbReference>
<feature type="chain" id="PRO_5016427164" evidence="1">
    <location>
        <begin position="20"/>
        <end position="115"/>
    </location>
</feature>
<reference evidence="2 3" key="1">
    <citation type="journal article" date="2018" name="Mol. Biol. Evol.">
        <title>Broad Genomic Sampling Reveals a Smut Pathogenic Ancestry of the Fungal Clade Ustilaginomycotina.</title>
        <authorList>
            <person name="Kijpornyongpan T."/>
            <person name="Mondo S.J."/>
            <person name="Barry K."/>
            <person name="Sandor L."/>
            <person name="Lee J."/>
            <person name="Lipzen A."/>
            <person name="Pangilinan J."/>
            <person name="LaButti K."/>
            <person name="Hainaut M."/>
            <person name="Henrissat B."/>
            <person name="Grigoriev I.V."/>
            <person name="Spatafora J.W."/>
            <person name="Aime M.C."/>
        </authorList>
    </citation>
    <scope>NUCLEOTIDE SEQUENCE [LARGE SCALE GENOMIC DNA]</scope>
    <source>
        <strain evidence="2 3">MCA 4718</strain>
    </source>
</reference>
<evidence type="ECO:0000256" key="1">
    <source>
        <dbReference type="SAM" id="SignalP"/>
    </source>
</evidence>